<reference evidence="1 2" key="1">
    <citation type="submission" date="2020-10" db="EMBL/GenBank/DDBJ databases">
        <authorList>
            <person name="Castelo-Branco R."/>
            <person name="Eusebio N."/>
            <person name="Adriana R."/>
            <person name="Vieira A."/>
            <person name="Brugerolle De Fraissinette N."/>
            <person name="Rezende De Castro R."/>
            <person name="Schneider M.P."/>
            <person name="Vasconcelos V."/>
            <person name="Leao P.N."/>
        </authorList>
    </citation>
    <scope>NUCLEOTIDE SEQUENCE [LARGE SCALE GENOMIC DNA]</scope>
    <source>
        <strain evidence="1 2">LEGE 06123</strain>
    </source>
</reference>
<dbReference type="RefSeq" id="WP_193932925.1">
    <property type="nucleotide sequence ID" value="NZ_CAWPMZ010000071.1"/>
</dbReference>
<evidence type="ECO:0000313" key="2">
    <source>
        <dbReference type="Proteomes" id="UP000651156"/>
    </source>
</evidence>
<name>A0ABR9UUQ4_9CHRO</name>
<sequence>MIPSNTPIVIGGTGGSGTRVFTRAVDNAGVDMGKILNGSEDALALTEFCDKWIDIAHNGKDAYLTASEQAAMDAEFLKCIEKHCAHMPAGINWGWKYPRTIYLLPFIYRHFPQMRFIHVVRDGRDMAFSGNQNQLRKHGAAVLGRDIAEMNPQDSFELWLKVNNFAADFGNKFLGKRYIRLQFEELVLQTLPTVRQLWKFLQVPLEREMPDLEIIVPPTIGRWQQADAEIVHSLMLQGEESLRRFGYIDASHSVAQKPRFLNKVLKFLSTVNSRR</sequence>
<organism evidence="1 2">
    <name type="scientific">Gloeocapsopsis crepidinum LEGE 06123</name>
    <dbReference type="NCBI Taxonomy" id="588587"/>
    <lineage>
        <taxon>Bacteria</taxon>
        <taxon>Bacillati</taxon>
        <taxon>Cyanobacteriota</taxon>
        <taxon>Cyanophyceae</taxon>
        <taxon>Oscillatoriophycideae</taxon>
        <taxon>Chroococcales</taxon>
        <taxon>Chroococcaceae</taxon>
        <taxon>Gloeocapsopsis</taxon>
    </lineage>
</organism>
<dbReference type="EMBL" id="JADEWN010000039">
    <property type="protein sequence ID" value="MBE9191780.1"/>
    <property type="molecule type" value="Genomic_DNA"/>
</dbReference>
<accession>A0ABR9UUQ4</accession>
<evidence type="ECO:0000313" key="1">
    <source>
        <dbReference type="EMBL" id="MBE9191780.1"/>
    </source>
</evidence>
<dbReference type="Proteomes" id="UP000651156">
    <property type="component" value="Unassembled WGS sequence"/>
</dbReference>
<dbReference type="InterPro" id="IPR027417">
    <property type="entry name" value="P-loop_NTPase"/>
</dbReference>
<dbReference type="SUPFAM" id="SSF52540">
    <property type="entry name" value="P-loop containing nucleoside triphosphate hydrolases"/>
    <property type="match status" value="1"/>
</dbReference>
<proteinExistence type="predicted"/>
<gene>
    <name evidence="1" type="ORF">IQ230_15765</name>
</gene>
<keyword evidence="2" id="KW-1185">Reference proteome</keyword>
<dbReference type="Pfam" id="PF13469">
    <property type="entry name" value="Sulfotransfer_3"/>
    <property type="match status" value="1"/>
</dbReference>
<comment type="caution">
    <text evidence="1">The sequence shown here is derived from an EMBL/GenBank/DDBJ whole genome shotgun (WGS) entry which is preliminary data.</text>
</comment>
<protein>
    <submittedName>
        <fullName evidence="1">Sulfotransferase</fullName>
    </submittedName>
</protein>
<dbReference type="Gene3D" id="3.40.50.300">
    <property type="entry name" value="P-loop containing nucleotide triphosphate hydrolases"/>
    <property type="match status" value="1"/>
</dbReference>